<dbReference type="EMBL" id="JBDLOU010000003">
    <property type="protein sequence ID" value="MEX3736981.1"/>
    <property type="molecule type" value="Genomic_DNA"/>
</dbReference>
<sequence length="51" mass="5476">MIPVDIAERLIVAVARWDGRGPTEEDALYAGKELAAAAHAVLVWDSEQASL</sequence>
<evidence type="ECO:0008006" key="3">
    <source>
        <dbReference type="Google" id="ProtNLM"/>
    </source>
</evidence>
<comment type="caution">
    <text evidence="1">The sequence shown here is derived from an EMBL/GenBank/DDBJ whole genome shotgun (WGS) entry which is preliminary data.</text>
</comment>
<evidence type="ECO:0000313" key="2">
    <source>
        <dbReference type="Proteomes" id="UP001558474"/>
    </source>
</evidence>
<reference evidence="1 2" key="1">
    <citation type="submission" date="2024-04" db="EMBL/GenBank/DDBJ databases">
        <title>Genomic Markers of Mycobacteria.</title>
        <authorList>
            <person name="Soliman M.S."/>
            <person name="Elkholy A."/>
            <person name="Soliman N.S."/>
            <person name="Abbas A."/>
            <person name="Khayrat S."/>
            <person name="Shawky S."/>
        </authorList>
    </citation>
    <scope>NUCLEOTIDE SEQUENCE [LARGE SCALE GENOMIC DNA]</scope>
    <source>
        <strain evidence="1 2">Egy-CU-AM5</strain>
    </source>
</reference>
<gene>
    <name evidence="1" type="ORF">ABFW12_01895</name>
</gene>
<keyword evidence="2" id="KW-1185">Reference proteome</keyword>
<dbReference type="RefSeq" id="WP_368572304.1">
    <property type="nucleotide sequence ID" value="NZ_JBDLOU010000003.1"/>
</dbReference>
<proteinExistence type="predicted"/>
<name>A0ABV3V6T5_9MYCO</name>
<evidence type="ECO:0000313" key="1">
    <source>
        <dbReference type="EMBL" id="MEX3736981.1"/>
    </source>
</evidence>
<organism evidence="1 2">
    <name type="scientific">Mycolicibacterium porcinum</name>
    <dbReference type="NCBI Taxonomy" id="39693"/>
    <lineage>
        <taxon>Bacteria</taxon>
        <taxon>Bacillati</taxon>
        <taxon>Actinomycetota</taxon>
        <taxon>Actinomycetes</taxon>
        <taxon>Mycobacteriales</taxon>
        <taxon>Mycobacteriaceae</taxon>
        <taxon>Mycolicibacterium</taxon>
    </lineage>
</organism>
<accession>A0ABV3V6T5</accession>
<dbReference type="Proteomes" id="UP001558474">
    <property type="component" value="Unassembled WGS sequence"/>
</dbReference>
<protein>
    <recommendedName>
        <fullName evidence="3">ANTAR domain-containing protein</fullName>
    </recommendedName>
</protein>